<protein>
    <recommendedName>
        <fullName evidence="4">Armadillo-type fold</fullName>
    </recommendedName>
</protein>
<keyword evidence="3" id="KW-1185">Reference proteome</keyword>
<dbReference type="GO" id="GO:0000796">
    <property type="term" value="C:condensin complex"/>
    <property type="evidence" value="ECO:0007669"/>
    <property type="project" value="InterPro"/>
</dbReference>
<accession>A0A8S1RTS2</accession>
<dbReference type="InterPro" id="IPR027165">
    <property type="entry name" value="CND3"/>
</dbReference>
<dbReference type="Proteomes" id="UP000692954">
    <property type="component" value="Unassembled WGS sequence"/>
</dbReference>
<gene>
    <name evidence="2" type="ORF">PSON_ATCC_30995.1.T5200001</name>
</gene>
<dbReference type="GO" id="GO:0007076">
    <property type="term" value="P:mitotic chromosome condensation"/>
    <property type="evidence" value="ECO:0007669"/>
    <property type="project" value="InterPro"/>
</dbReference>
<dbReference type="PANTHER" id="PTHR14418">
    <property type="entry name" value="CONDENSIN COMPLEX SUBUNIT 3-RELATED"/>
    <property type="match status" value="1"/>
</dbReference>
<dbReference type="GO" id="GO:0000793">
    <property type="term" value="C:condensed chromosome"/>
    <property type="evidence" value="ECO:0007669"/>
    <property type="project" value="TreeGrafter"/>
</dbReference>
<comment type="caution">
    <text evidence="2">The sequence shown here is derived from an EMBL/GenBank/DDBJ whole genome shotgun (WGS) entry which is preliminary data.</text>
</comment>
<name>A0A8S1RTS2_9CILI</name>
<dbReference type="PANTHER" id="PTHR14418:SF5">
    <property type="entry name" value="CONDENSIN COMPLEX SUBUNIT 3"/>
    <property type="match status" value="1"/>
</dbReference>
<evidence type="ECO:0000313" key="3">
    <source>
        <dbReference type="Proteomes" id="UP000692954"/>
    </source>
</evidence>
<organism evidence="2 3">
    <name type="scientific">Paramecium sonneborni</name>
    <dbReference type="NCBI Taxonomy" id="65129"/>
    <lineage>
        <taxon>Eukaryota</taxon>
        <taxon>Sar</taxon>
        <taxon>Alveolata</taxon>
        <taxon>Ciliophora</taxon>
        <taxon>Intramacronucleata</taxon>
        <taxon>Oligohymenophorea</taxon>
        <taxon>Peniculida</taxon>
        <taxon>Parameciidae</taxon>
        <taxon>Paramecium</taxon>
    </lineage>
</organism>
<evidence type="ECO:0008006" key="4">
    <source>
        <dbReference type="Google" id="ProtNLM"/>
    </source>
</evidence>
<dbReference type="OrthoDB" id="27187at2759"/>
<feature type="coiled-coil region" evidence="1">
    <location>
        <begin position="542"/>
        <end position="569"/>
    </location>
</feature>
<evidence type="ECO:0000256" key="1">
    <source>
        <dbReference type="SAM" id="Coils"/>
    </source>
</evidence>
<proteinExistence type="predicted"/>
<evidence type="ECO:0000313" key="2">
    <source>
        <dbReference type="EMBL" id="CAD8131376.1"/>
    </source>
</evidence>
<reference evidence="2" key="1">
    <citation type="submission" date="2021-01" db="EMBL/GenBank/DDBJ databases">
        <authorList>
            <consortium name="Genoscope - CEA"/>
            <person name="William W."/>
        </authorList>
    </citation>
    <scope>NUCLEOTIDE SEQUENCE</scope>
</reference>
<dbReference type="AlphaFoldDB" id="A0A8S1RTS2"/>
<dbReference type="EMBL" id="CAJJDN010000520">
    <property type="protein sequence ID" value="CAD8131376.1"/>
    <property type="molecule type" value="Genomic_DNA"/>
</dbReference>
<sequence>MDVKQILNDIAEYGEVTKSHIHNLHANFIGDSKKFTNQLEQCYLQLIKKCNGTSKQCRVLFETLTEQFVGFMIKKWKQSLKQPHLNHKQSENTRKFIVYMVKLFVEGVNSQNYYTRIFCGRHLFMILHNIPGKFYNKLLDEKLSYELLNTTVGLFLKRRNKDVGRTQKGLAIKLGSYLQNITWEEGKSKQLKQGIQALEIQMVKTILEEEKNELRLDALINTEVNEFTLQYILMRLRDTDVNIRLQIFTKLMKNDINIQQLNILDRYQVIYDGLRGSNNEKVIESCKFYIQHSFQQLINQSEKQKQNKGIGQIVRNFLNLFEIEKTLIFPQLYSTIQDVLKILIESSHQENLLIYFRDTLKNLSYKTSGAEMTLIKVICQMSKNSQEQIKLMSQMNQIIEQNYPSWKQIVEILNQDLDLLQYNELFQIAQLQLQFQTVLEQTDQNILLEQMIKFISEQKQLECPRIQSQIYNDIYEFKTNQEIEFQWFAQNSNQIQIVKSWYELLIPAIKVMRFLVQSQDHLIELILNVFQKLQKQNVMDKIQSLDKIIKEKGDQREKLRNERIQLMKQKKYDHKTLQLNESYSKQLEQSLLQIFSELDQLNEFNQQIDLHSLYLLDALITQLDFDKVEDRTFIKLKNIIVQINNNYVLYENCLAKRLSYRCLAYIPLFGMNIDGSVIPKFAKFLQNPYELKQYDPVIVIIALRSILDSFSVYHEDLIWVYDQEQYEKWKIMQIIMNYVFKYSAIVQLTAIKGLGSLLINNKLQNPQVWIAQLLFVWFDSKFRKQNENLERMNCIIKLYINTSAQSLYTFEKALEIYFGICLSMIKDQSSILNPQIMSNQKWLDNSLIQIATNSIKFISYKPINEKQILEFKNDIDSNQIKSNFIGPQERLIIFLCKSFTDENKVILQQLIRLVIKQTDFLEMYSTIPNEQNKINLNPSFYQCVIQTLEEYICQLQHSNLDTKEEIIFINVLKDEVATKGFDDGQQLKQSLIQDFYMQIIDINNLIKELKNNSIIIQGHYHKEEDYKDELKSTSEELKKRKKVSLSKLETTFRETDNFKKRQ</sequence>
<keyword evidence="1" id="KW-0175">Coiled coil</keyword>